<dbReference type="PANTHER" id="PTHR43138">
    <property type="entry name" value="ACETYLTRANSFERASE, GNAT FAMILY"/>
    <property type="match status" value="1"/>
</dbReference>
<evidence type="ECO:0000259" key="2">
    <source>
        <dbReference type="PROSITE" id="PS51186"/>
    </source>
</evidence>
<dbReference type="AlphaFoldDB" id="A0A967B797"/>
<sequence length="186" mass="19944">MSVEIRPATEADWPRIWPIVEAVVGAGDTYAYPLDLTNDAAKALWLQQPPGQPVVAVDAGEVLGTAKMGPNRPGNGDHIGTASFMVGPAARGRGVGRLLGEYVVRWHRERGFHGIQFNAVVEANTAADAPAVVSRRSKRSRSLTGRRPSRTSSATSVRPAARPRRSTCGRRGGSRSSDPPRGRGEW</sequence>
<evidence type="ECO:0000256" key="1">
    <source>
        <dbReference type="SAM" id="MobiDB-lite"/>
    </source>
</evidence>
<gene>
    <name evidence="3" type="ORF">G9U51_13955</name>
</gene>
<dbReference type="PROSITE" id="PS51186">
    <property type="entry name" value="GNAT"/>
    <property type="match status" value="1"/>
</dbReference>
<proteinExistence type="predicted"/>
<keyword evidence="4" id="KW-1185">Reference proteome</keyword>
<comment type="caution">
    <text evidence="3">The sequence shown here is derived from an EMBL/GenBank/DDBJ whole genome shotgun (WGS) entry which is preliminary data.</text>
</comment>
<protein>
    <submittedName>
        <fullName evidence="3">GNAT family N-acetyltransferase</fullName>
    </submittedName>
</protein>
<evidence type="ECO:0000313" key="4">
    <source>
        <dbReference type="Proteomes" id="UP000744769"/>
    </source>
</evidence>
<dbReference type="EMBL" id="JAAOIV010000011">
    <property type="protein sequence ID" value="NHN56877.1"/>
    <property type="molecule type" value="Genomic_DNA"/>
</dbReference>
<name>A0A967B797_9MICO</name>
<organism evidence="3 4">
    <name type="scientific">Metallococcus carri</name>
    <dbReference type="NCBI Taxonomy" id="1656884"/>
    <lineage>
        <taxon>Bacteria</taxon>
        <taxon>Bacillati</taxon>
        <taxon>Actinomycetota</taxon>
        <taxon>Actinomycetes</taxon>
        <taxon>Micrococcales</taxon>
        <taxon>Dermacoccaceae</taxon>
        <taxon>Metallococcus</taxon>
    </lineage>
</organism>
<dbReference type="InterPro" id="IPR016181">
    <property type="entry name" value="Acyl_CoA_acyltransferase"/>
</dbReference>
<dbReference type="CDD" id="cd04301">
    <property type="entry name" value="NAT_SF"/>
    <property type="match status" value="1"/>
</dbReference>
<dbReference type="Gene3D" id="3.40.630.30">
    <property type="match status" value="1"/>
</dbReference>
<reference evidence="3" key="1">
    <citation type="submission" date="2020-03" db="EMBL/GenBank/DDBJ databases">
        <title>Draft sequencing of Calidifontibacter sp. DB0510.</title>
        <authorList>
            <person name="Kim D.-U."/>
        </authorList>
    </citation>
    <scope>NUCLEOTIDE SEQUENCE</scope>
    <source>
        <strain evidence="3">DB0510</strain>
    </source>
</reference>
<evidence type="ECO:0000313" key="3">
    <source>
        <dbReference type="EMBL" id="NHN56877.1"/>
    </source>
</evidence>
<feature type="domain" description="N-acetyltransferase" evidence="2">
    <location>
        <begin position="3"/>
        <end position="186"/>
    </location>
</feature>
<dbReference type="SUPFAM" id="SSF55729">
    <property type="entry name" value="Acyl-CoA N-acyltransferases (Nat)"/>
    <property type="match status" value="1"/>
</dbReference>
<dbReference type="Pfam" id="PF00583">
    <property type="entry name" value="Acetyltransf_1"/>
    <property type="match status" value="1"/>
</dbReference>
<dbReference type="Proteomes" id="UP000744769">
    <property type="component" value="Unassembled WGS sequence"/>
</dbReference>
<dbReference type="InterPro" id="IPR000182">
    <property type="entry name" value="GNAT_dom"/>
</dbReference>
<feature type="region of interest" description="Disordered" evidence="1">
    <location>
        <begin position="131"/>
        <end position="186"/>
    </location>
</feature>
<dbReference type="InterPro" id="IPR052742">
    <property type="entry name" value="Mito_N-acetyltransferase"/>
</dbReference>
<dbReference type="GO" id="GO:0016747">
    <property type="term" value="F:acyltransferase activity, transferring groups other than amino-acyl groups"/>
    <property type="evidence" value="ECO:0007669"/>
    <property type="project" value="InterPro"/>
</dbReference>
<accession>A0A967B797</accession>
<dbReference type="PANTHER" id="PTHR43138:SF1">
    <property type="entry name" value="N-ACETYLTRANSFERASE ACA1"/>
    <property type="match status" value="1"/>
</dbReference>